<feature type="domain" description="OmpR/PhoB-type" evidence="7">
    <location>
        <begin position="129"/>
        <end position="226"/>
    </location>
</feature>
<dbReference type="Proteomes" id="UP000198561">
    <property type="component" value="Unassembled WGS sequence"/>
</dbReference>
<evidence type="ECO:0000256" key="2">
    <source>
        <dbReference type="ARBA" id="ARBA00023012"/>
    </source>
</evidence>
<feature type="domain" description="Response regulatory" evidence="6">
    <location>
        <begin position="5"/>
        <end position="119"/>
    </location>
</feature>
<dbReference type="GO" id="GO:0000976">
    <property type="term" value="F:transcription cis-regulatory region binding"/>
    <property type="evidence" value="ECO:0007669"/>
    <property type="project" value="TreeGrafter"/>
</dbReference>
<dbReference type="GO" id="GO:0006355">
    <property type="term" value="P:regulation of DNA-templated transcription"/>
    <property type="evidence" value="ECO:0007669"/>
    <property type="project" value="InterPro"/>
</dbReference>
<dbReference type="InterPro" id="IPR001789">
    <property type="entry name" value="Sig_transdc_resp-reg_receiver"/>
</dbReference>
<keyword evidence="3 5" id="KW-0238">DNA-binding</keyword>
<evidence type="ECO:0000259" key="7">
    <source>
        <dbReference type="PROSITE" id="PS51755"/>
    </source>
</evidence>
<dbReference type="OrthoDB" id="9790442at2"/>
<feature type="modified residue" description="4-aspartylphosphate" evidence="4">
    <location>
        <position position="54"/>
    </location>
</feature>
<dbReference type="Pfam" id="PF00072">
    <property type="entry name" value="Response_reg"/>
    <property type="match status" value="1"/>
</dbReference>
<sequence length="227" mass="26406">MNKPKILYLEDDHDLGEITTDMLTRMHFSVQWVNNGIDGLKAVKNEKFDIIIADIMMPQLDGYSFLKEIRDRNDHTPLILISARVLTEDVLKGFSLGADDYMRKPFSIEELNARIHRILKRSFSEKHSANTISVGNYEYNHSTYQLTYQDKEVMLSPRSGEILYRLATNKDGFLPRKETLLELWGDDHFFNGRSLDVFISKLRKYLSEDPRISIINIRATGYRLIVS</sequence>
<dbReference type="RefSeq" id="WP_089692488.1">
    <property type="nucleotide sequence ID" value="NZ_FNWQ01000002.1"/>
</dbReference>
<dbReference type="GO" id="GO:0032993">
    <property type="term" value="C:protein-DNA complex"/>
    <property type="evidence" value="ECO:0007669"/>
    <property type="project" value="TreeGrafter"/>
</dbReference>
<dbReference type="SMART" id="SM00862">
    <property type="entry name" value="Trans_reg_C"/>
    <property type="match status" value="1"/>
</dbReference>
<dbReference type="PANTHER" id="PTHR48111:SF40">
    <property type="entry name" value="PHOSPHATE REGULON TRANSCRIPTIONAL REGULATORY PROTEIN PHOB"/>
    <property type="match status" value="1"/>
</dbReference>
<evidence type="ECO:0000256" key="3">
    <source>
        <dbReference type="ARBA" id="ARBA00023125"/>
    </source>
</evidence>
<evidence type="ECO:0000256" key="4">
    <source>
        <dbReference type="PROSITE-ProRule" id="PRU00169"/>
    </source>
</evidence>
<name>A0A1H6HHX0_CHRCI</name>
<feature type="DNA-binding region" description="OmpR/PhoB-type" evidence="5">
    <location>
        <begin position="129"/>
        <end position="226"/>
    </location>
</feature>
<keyword evidence="2" id="KW-0902">Two-component regulatory system</keyword>
<dbReference type="GO" id="GO:0000156">
    <property type="term" value="F:phosphorelay response regulator activity"/>
    <property type="evidence" value="ECO:0007669"/>
    <property type="project" value="TreeGrafter"/>
</dbReference>
<keyword evidence="1 4" id="KW-0597">Phosphoprotein</keyword>
<gene>
    <name evidence="8" type="ORF">SAMN05421593_2444</name>
</gene>
<proteinExistence type="predicted"/>
<reference evidence="8 9" key="1">
    <citation type="submission" date="2016-10" db="EMBL/GenBank/DDBJ databases">
        <authorList>
            <person name="de Groot N.N."/>
        </authorList>
    </citation>
    <scope>NUCLEOTIDE SEQUENCE [LARGE SCALE GENOMIC DNA]</scope>
    <source>
        <strain evidence="8 9">DSM 23031</strain>
    </source>
</reference>
<protein>
    <submittedName>
        <fullName evidence="8">DNA-binding response regulator, OmpR family, contains REC and winged-helix (WHTH) domain</fullName>
    </submittedName>
</protein>
<evidence type="ECO:0000256" key="1">
    <source>
        <dbReference type="ARBA" id="ARBA00022553"/>
    </source>
</evidence>
<evidence type="ECO:0000313" key="8">
    <source>
        <dbReference type="EMBL" id="SEH33768.1"/>
    </source>
</evidence>
<accession>A0A1H6HHX0</accession>
<dbReference type="InterPro" id="IPR011006">
    <property type="entry name" value="CheY-like_superfamily"/>
</dbReference>
<dbReference type="InterPro" id="IPR036388">
    <property type="entry name" value="WH-like_DNA-bd_sf"/>
</dbReference>
<dbReference type="CDD" id="cd00383">
    <property type="entry name" value="trans_reg_C"/>
    <property type="match status" value="1"/>
</dbReference>
<evidence type="ECO:0000259" key="6">
    <source>
        <dbReference type="PROSITE" id="PS50110"/>
    </source>
</evidence>
<dbReference type="Gene3D" id="3.40.50.2300">
    <property type="match status" value="1"/>
</dbReference>
<dbReference type="SMART" id="SM00448">
    <property type="entry name" value="REC"/>
    <property type="match status" value="1"/>
</dbReference>
<dbReference type="PANTHER" id="PTHR48111">
    <property type="entry name" value="REGULATOR OF RPOS"/>
    <property type="match status" value="1"/>
</dbReference>
<dbReference type="Gene3D" id="1.10.10.10">
    <property type="entry name" value="Winged helix-like DNA-binding domain superfamily/Winged helix DNA-binding domain"/>
    <property type="match status" value="1"/>
</dbReference>
<organism evidence="8 9">
    <name type="scientific">Chryseobacterium culicis</name>
    <dbReference type="NCBI Taxonomy" id="680127"/>
    <lineage>
        <taxon>Bacteria</taxon>
        <taxon>Pseudomonadati</taxon>
        <taxon>Bacteroidota</taxon>
        <taxon>Flavobacteriia</taxon>
        <taxon>Flavobacteriales</taxon>
        <taxon>Weeksellaceae</taxon>
        <taxon>Chryseobacterium group</taxon>
        <taxon>Chryseobacterium</taxon>
    </lineage>
</organism>
<dbReference type="InterPro" id="IPR001867">
    <property type="entry name" value="OmpR/PhoB-type_DNA-bd"/>
</dbReference>
<dbReference type="EMBL" id="FNWQ01000002">
    <property type="protein sequence ID" value="SEH33768.1"/>
    <property type="molecule type" value="Genomic_DNA"/>
</dbReference>
<dbReference type="SUPFAM" id="SSF52172">
    <property type="entry name" value="CheY-like"/>
    <property type="match status" value="1"/>
</dbReference>
<dbReference type="PROSITE" id="PS51755">
    <property type="entry name" value="OMPR_PHOB"/>
    <property type="match status" value="1"/>
</dbReference>
<evidence type="ECO:0000313" key="9">
    <source>
        <dbReference type="Proteomes" id="UP000198561"/>
    </source>
</evidence>
<dbReference type="STRING" id="680127.SAMN05421593_2444"/>
<dbReference type="PROSITE" id="PS50110">
    <property type="entry name" value="RESPONSE_REGULATORY"/>
    <property type="match status" value="1"/>
</dbReference>
<dbReference type="InterPro" id="IPR039420">
    <property type="entry name" value="WalR-like"/>
</dbReference>
<dbReference type="AlphaFoldDB" id="A0A1H6HHX0"/>
<dbReference type="GO" id="GO:0005829">
    <property type="term" value="C:cytosol"/>
    <property type="evidence" value="ECO:0007669"/>
    <property type="project" value="TreeGrafter"/>
</dbReference>
<dbReference type="Pfam" id="PF00486">
    <property type="entry name" value="Trans_reg_C"/>
    <property type="match status" value="1"/>
</dbReference>
<evidence type="ECO:0000256" key="5">
    <source>
        <dbReference type="PROSITE-ProRule" id="PRU01091"/>
    </source>
</evidence>